<evidence type="ECO:0000313" key="1">
    <source>
        <dbReference type="EMBL" id="MCZ4092938.1"/>
    </source>
</evidence>
<protein>
    <submittedName>
        <fullName evidence="1">Alpha/beta hydrolase</fullName>
    </submittedName>
</protein>
<reference evidence="1" key="1">
    <citation type="submission" date="2022-10" db="EMBL/GenBank/DDBJ databases">
        <title>Whole genome sequencing of three plant growth promoting bacteria isolated from Vachellia tortilis subsp. raddiana in Morocco.</title>
        <authorList>
            <person name="Hnini M."/>
            <person name="Zouagui R."/>
            <person name="Zouagui H."/>
            <person name="Chemao Elfihri M.-W."/>
            <person name="Ibrahimi A."/>
            <person name="Sbabou L."/>
            <person name="Aurag J."/>
        </authorList>
    </citation>
    <scope>NUCLEOTIDE SEQUENCE</scope>
    <source>
        <strain evidence="1">LMR678</strain>
    </source>
</reference>
<accession>A0ABT4KM68</accession>
<dbReference type="GO" id="GO:0016787">
    <property type="term" value="F:hydrolase activity"/>
    <property type="evidence" value="ECO:0007669"/>
    <property type="project" value="UniProtKB-KW"/>
</dbReference>
<name>A0ABT4KM68_9HYPH</name>
<dbReference type="Pfam" id="PF06821">
    <property type="entry name" value="Ser_hydrolase"/>
    <property type="match status" value="1"/>
</dbReference>
<dbReference type="SUPFAM" id="SSF53474">
    <property type="entry name" value="alpha/beta-Hydrolases"/>
    <property type="match status" value="1"/>
</dbReference>
<sequence length="185" mass="19942">MTTFIILPGIGGSGDAHWQTLWENEDRRMRRFRPTNWDRPELTDWISALERSVAAAPTPPVLVAHSIACLLVAYWQQASVLPVAGALLVAVPDPQAEAFPSEAKGFANSPTAALRFPSVIVASADDPYGTLAYAQARARQWQSRLVEIGARGHINGESGLGRWPEGLNLLMAFAAECVPVAGLQA</sequence>
<dbReference type="RefSeq" id="WP_269283907.1">
    <property type="nucleotide sequence ID" value="NZ_JAPVOI010000004.1"/>
</dbReference>
<dbReference type="InterPro" id="IPR010662">
    <property type="entry name" value="RBBP9/YdeN"/>
</dbReference>
<gene>
    <name evidence="1" type="ORF">O3W52_23585</name>
</gene>
<dbReference type="Proteomes" id="UP001079430">
    <property type="component" value="Unassembled WGS sequence"/>
</dbReference>
<evidence type="ECO:0000313" key="2">
    <source>
        <dbReference type="Proteomes" id="UP001079430"/>
    </source>
</evidence>
<organism evidence="1 2">
    <name type="scientific">Sinorhizobium psoraleae</name>
    <dbReference type="NCBI Taxonomy" id="520838"/>
    <lineage>
        <taxon>Bacteria</taxon>
        <taxon>Pseudomonadati</taxon>
        <taxon>Pseudomonadota</taxon>
        <taxon>Alphaproteobacteria</taxon>
        <taxon>Hyphomicrobiales</taxon>
        <taxon>Rhizobiaceae</taxon>
        <taxon>Sinorhizobium/Ensifer group</taxon>
        <taxon>Sinorhizobium</taxon>
    </lineage>
</organism>
<dbReference type="InterPro" id="IPR029058">
    <property type="entry name" value="AB_hydrolase_fold"/>
</dbReference>
<keyword evidence="1" id="KW-0378">Hydrolase</keyword>
<keyword evidence="2" id="KW-1185">Reference proteome</keyword>
<proteinExistence type="predicted"/>
<dbReference type="Gene3D" id="3.40.50.1820">
    <property type="entry name" value="alpha/beta hydrolase"/>
    <property type="match status" value="1"/>
</dbReference>
<dbReference type="EMBL" id="JAPVOI010000004">
    <property type="protein sequence ID" value="MCZ4092938.1"/>
    <property type="molecule type" value="Genomic_DNA"/>
</dbReference>
<comment type="caution">
    <text evidence="1">The sequence shown here is derived from an EMBL/GenBank/DDBJ whole genome shotgun (WGS) entry which is preliminary data.</text>
</comment>